<feature type="domain" description="Thiamine pyrophosphate enzyme N-terminal TPP-binding" evidence="4">
    <location>
        <begin position="1"/>
        <end position="106"/>
    </location>
</feature>
<dbReference type="CDD" id="cd02002">
    <property type="entry name" value="TPP_BFDC"/>
    <property type="match status" value="1"/>
</dbReference>
<dbReference type="RefSeq" id="WP_165260885.1">
    <property type="nucleotide sequence ID" value="NZ_JAAKGT010000009.1"/>
</dbReference>
<organism evidence="5">
    <name type="scientific">Caulobacter sp. 602-2</name>
    <dbReference type="NCBI Taxonomy" id="2710887"/>
    <lineage>
        <taxon>Bacteria</taxon>
        <taxon>Pseudomonadati</taxon>
        <taxon>Pseudomonadota</taxon>
        <taxon>Alphaproteobacteria</taxon>
        <taxon>Caulobacterales</taxon>
        <taxon>Caulobacteraceae</taxon>
        <taxon>Caulobacter</taxon>
    </lineage>
</organism>
<dbReference type="Pfam" id="PF02775">
    <property type="entry name" value="TPP_enzyme_C"/>
    <property type="match status" value="1"/>
</dbReference>
<dbReference type="GO" id="GO:0044281">
    <property type="term" value="P:small molecule metabolic process"/>
    <property type="evidence" value="ECO:0007669"/>
    <property type="project" value="UniProtKB-ARBA"/>
</dbReference>
<comment type="similarity">
    <text evidence="1">Belongs to the TPP enzyme family.</text>
</comment>
<accession>A0A6G4R0N9</accession>
<dbReference type="GO" id="GO:0000287">
    <property type="term" value="F:magnesium ion binding"/>
    <property type="evidence" value="ECO:0007669"/>
    <property type="project" value="InterPro"/>
</dbReference>
<dbReference type="PANTHER" id="PTHR18968">
    <property type="entry name" value="THIAMINE PYROPHOSPHATE ENZYMES"/>
    <property type="match status" value="1"/>
</dbReference>
<dbReference type="Gene3D" id="3.40.50.970">
    <property type="match status" value="2"/>
</dbReference>
<feature type="domain" description="Thiamine pyrophosphate enzyme TPP-binding" evidence="3">
    <location>
        <begin position="374"/>
        <end position="509"/>
    </location>
</feature>
<dbReference type="SUPFAM" id="SSF52467">
    <property type="entry name" value="DHS-like NAD/FAD-binding domain"/>
    <property type="match status" value="1"/>
</dbReference>
<dbReference type="NCBIfam" id="NF005760">
    <property type="entry name" value="PRK07586.1"/>
    <property type="match status" value="1"/>
</dbReference>
<comment type="caution">
    <text evidence="5">The sequence shown here is derived from an EMBL/GenBank/DDBJ whole genome shotgun (WGS) entry which is preliminary data.</text>
</comment>
<dbReference type="InterPro" id="IPR029035">
    <property type="entry name" value="DHS-like_NAD/FAD-binding_dom"/>
</dbReference>
<dbReference type="PROSITE" id="PS00187">
    <property type="entry name" value="TPP_ENZYMES"/>
    <property type="match status" value="1"/>
</dbReference>
<evidence type="ECO:0000313" key="5">
    <source>
        <dbReference type="EMBL" id="NGM51440.1"/>
    </source>
</evidence>
<dbReference type="InterPro" id="IPR029061">
    <property type="entry name" value="THDP-binding"/>
</dbReference>
<dbReference type="InterPro" id="IPR000399">
    <property type="entry name" value="TPP-bd_CS"/>
</dbReference>
<gene>
    <name evidence="5" type="ORF">G5B46_17660</name>
</gene>
<protein>
    <submittedName>
        <fullName evidence="5">Acetolactate synthase large subunit</fullName>
    </submittedName>
</protein>
<evidence type="ECO:0000259" key="4">
    <source>
        <dbReference type="Pfam" id="PF02776"/>
    </source>
</evidence>
<proteinExistence type="inferred from homology"/>
<evidence type="ECO:0000256" key="1">
    <source>
        <dbReference type="ARBA" id="ARBA00007812"/>
    </source>
</evidence>
<dbReference type="Gene3D" id="3.40.50.1220">
    <property type="entry name" value="TPP-binding domain"/>
    <property type="match status" value="1"/>
</dbReference>
<name>A0A6G4R0N9_9CAUL</name>
<dbReference type="GO" id="GO:0003984">
    <property type="term" value="F:acetolactate synthase activity"/>
    <property type="evidence" value="ECO:0007669"/>
    <property type="project" value="TreeGrafter"/>
</dbReference>
<dbReference type="GO" id="GO:0050660">
    <property type="term" value="F:flavin adenine dinucleotide binding"/>
    <property type="evidence" value="ECO:0007669"/>
    <property type="project" value="TreeGrafter"/>
</dbReference>
<dbReference type="InterPro" id="IPR011766">
    <property type="entry name" value="TPP_enzyme_TPP-bd"/>
</dbReference>
<evidence type="ECO:0000256" key="2">
    <source>
        <dbReference type="ARBA" id="ARBA00023052"/>
    </source>
</evidence>
<dbReference type="AlphaFoldDB" id="A0A6G4R0N9"/>
<dbReference type="InterPro" id="IPR045229">
    <property type="entry name" value="TPP_enz"/>
</dbReference>
<reference evidence="5" key="1">
    <citation type="submission" date="2020-02" db="EMBL/GenBank/DDBJ databases">
        <authorList>
            <person name="Gao J."/>
            <person name="Sun J."/>
        </authorList>
    </citation>
    <scope>NUCLEOTIDE SEQUENCE</scope>
    <source>
        <strain evidence="5">602-2</strain>
    </source>
</reference>
<dbReference type="Pfam" id="PF02776">
    <property type="entry name" value="TPP_enzyme_N"/>
    <property type="match status" value="1"/>
</dbReference>
<sequence>MNGADALITTLADNGVTACFANPGTSEMQFVSALDREPRMRSILCLFEGVATGAADGYGRIAGKPACTLLHLGPGYANGAANLHNARRAFTPIVNVVGDHATYHRGFDAPLNSDIAALAAPNSLWVKSAECADSVGPLTAEAITAAYGTPGGNACLILPADAAWNEATVHGGVAEVPAPSAPDAETVAAVAHAVKAARAPVLLLGSGACREDGLAAAGRLAALGIRVLTDTFTARQARGEGRFRPDKLPYFGEMALKDLDGADLMVLVATERPVAFFAYPDRPSVLVPEHCGLETLCGRQVDAAAALNALADALEAPAAGHVETYAPPPAPAGKLDAWAIGASIARHMPAQTVISDDAVTAGLPIFTQTRAARAHDWLSLTGGAIGQGIPLAVGAAVARPEAKVLALTGDGAGMYTVQGLWTIAREQLDVVVVVFANHVYRILGIELGRTGAGNPGPAASRLLDLGDPRIDWVAVSEGMGVPAQRVDTAEAFDEAFAQAMAAKGPRLIEAALA</sequence>
<dbReference type="CDD" id="cd07035">
    <property type="entry name" value="TPP_PYR_POX_like"/>
    <property type="match status" value="1"/>
</dbReference>
<keyword evidence="2" id="KW-0786">Thiamine pyrophosphate</keyword>
<dbReference type="GO" id="GO:0030976">
    <property type="term" value="F:thiamine pyrophosphate binding"/>
    <property type="evidence" value="ECO:0007669"/>
    <property type="project" value="InterPro"/>
</dbReference>
<evidence type="ECO:0000259" key="3">
    <source>
        <dbReference type="Pfam" id="PF02775"/>
    </source>
</evidence>
<dbReference type="SUPFAM" id="SSF52518">
    <property type="entry name" value="Thiamin diphosphate-binding fold (THDP-binding)"/>
    <property type="match status" value="2"/>
</dbReference>
<dbReference type="PANTHER" id="PTHR18968:SF86">
    <property type="entry name" value="ACETOLACTATE SYNTHASE LARGE SUBUNIT ILVX-RELATED"/>
    <property type="match status" value="1"/>
</dbReference>
<dbReference type="InterPro" id="IPR012001">
    <property type="entry name" value="Thiamin_PyroP_enz_TPP-bd_dom"/>
</dbReference>
<dbReference type="EMBL" id="JAAKGT010000009">
    <property type="protein sequence ID" value="NGM51440.1"/>
    <property type="molecule type" value="Genomic_DNA"/>
</dbReference>